<dbReference type="PROSITE" id="PS50921">
    <property type="entry name" value="ANTAR"/>
    <property type="match status" value="1"/>
</dbReference>
<dbReference type="GO" id="GO:0003723">
    <property type="term" value="F:RNA binding"/>
    <property type="evidence" value="ECO:0007669"/>
    <property type="project" value="InterPro"/>
</dbReference>
<dbReference type="AlphaFoldDB" id="A0A1G7NCR6"/>
<dbReference type="Gene3D" id="3.30.450.40">
    <property type="match status" value="1"/>
</dbReference>
<evidence type="ECO:0000259" key="1">
    <source>
        <dbReference type="PROSITE" id="PS50921"/>
    </source>
</evidence>
<sequence>MSAPGEAFRVALDRSADDDGALLLPGRLAQAAVEVLPVDGAGLSLVLLAGRRVPLGASDPLAGAAERLQFALGDGPCTAAHRDGGPVLAPADQLVVRWPVFAVQLAAQTPFRSVLALPVGGPLAGSVVLDLYAHDPGAPGPDLVAAAGAVADVAGAELAAGLAAGSDAVLGVPAALRTDAVQARQRVWVAVGRLATEQGTTSGTALATLRALAFARDLDLETAAEQLLAGELPAG</sequence>
<dbReference type="Proteomes" id="UP000198863">
    <property type="component" value="Unassembled WGS sequence"/>
</dbReference>
<dbReference type="SUPFAM" id="SSF55781">
    <property type="entry name" value="GAF domain-like"/>
    <property type="match status" value="1"/>
</dbReference>
<dbReference type="RefSeq" id="WP_091058941.1">
    <property type="nucleotide sequence ID" value="NZ_FNCF01000001.1"/>
</dbReference>
<keyword evidence="3" id="KW-1185">Reference proteome</keyword>
<dbReference type="InterPro" id="IPR029016">
    <property type="entry name" value="GAF-like_dom_sf"/>
</dbReference>
<gene>
    <name evidence="2" type="ORF">SAMN05660324_0982</name>
</gene>
<protein>
    <recommendedName>
        <fullName evidence="1">ANTAR domain-containing protein</fullName>
    </recommendedName>
</protein>
<evidence type="ECO:0000313" key="2">
    <source>
        <dbReference type="EMBL" id="SDF71731.1"/>
    </source>
</evidence>
<name>A0A1G7NCR6_9ACTN</name>
<evidence type="ECO:0000313" key="3">
    <source>
        <dbReference type="Proteomes" id="UP000198863"/>
    </source>
</evidence>
<organism evidence="2 3">
    <name type="scientific">Klenkia brasiliensis</name>
    <dbReference type="NCBI Taxonomy" id="333142"/>
    <lineage>
        <taxon>Bacteria</taxon>
        <taxon>Bacillati</taxon>
        <taxon>Actinomycetota</taxon>
        <taxon>Actinomycetes</taxon>
        <taxon>Geodermatophilales</taxon>
        <taxon>Geodermatophilaceae</taxon>
        <taxon>Klenkia</taxon>
    </lineage>
</organism>
<dbReference type="EMBL" id="FNCF01000001">
    <property type="protein sequence ID" value="SDF71731.1"/>
    <property type="molecule type" value="Genomic_DNA"/>
</dbReference>
<accession>A0A1G7NCR6</accession>
<dbReference type="OrthoDB" id="7466251at2"/>
<dbReference type="InterPro" id="IPR005561">
    <property type="entry name" value="ANTAR"/>
</dbReference>
<feature type="domain" description="ANTAR" evidence="1">
    <location>
        <begin position="167"/>
        <end position="228"/>
    </location>
</feature>
<proteinExistence type="predicted"/>
<reference evidence="3" key="1">
    <citation type="submission" date="2016-10" db="EMBL/GenBank/DDBJ databases">
        <authorList>
            <person name="Varghese N."/>
            <person name="Submissions S."/>
        </authorList>
    </citation>
    <scope>NUCLEOTIDE SEQUENCE [LARGE SCALE GENOMIC DNA]</scope>
    <source>
        <strain evidence="3">DSM 44526</strain>
    </source>
</reference>